<keyword evidence="3" id="KW-1185">Reference proteome</keyword>
<comment type="caution">
    <text evidence="2">The sequence shown here is derived from an EMBL/GenBank/DDBJ whole genome shotgun (WGS) entry which is preliminary data.</text>
</comment>
<protein>
    <submittedName>
        <fullName evidence="2">Uncharacterized protein</fullName>
    </submittedName>
</protein>
<evidence type="ECO:0000313" key="2">
    <source>
        <dbReference type="EMBL" id="MCK2214266.1"/>
    </source>
</evidence>
<dbReference type="EMBL" id="JAKRKC020000001">
    <property type="protein sequence ID" value="MCK2214266.1"/>
    <property type="molecule type" value="Genomic_DNA"/>
</dbReference>
<proteinExistence type="predicted"/>
<gene>
    <name evidence="2" type="ORF">MF672_010755</name>
</gene>
<feature type="compositionally biased region" description="Basic residues" evidence="1">
    <location>
        <begin position="134"/>
        <end position="145"/>
    </location>
</feature>
<reference evidence="2 3" key="1">
    <citation type="submission" date="2022-04" db="EMBL/GenBank/DDBJ databases">
        <title>Genome draft of Actinomadura sp. ATCC 31491.</title>
        <authorList>
            <person name="Shi X."/>
            <person name="Du Y."/>
        </authorList>
    </citation>
    <scope>NUCLEOTIDE SEQUENCE [LARGE SCALE GENOMIC DNA]</scope>
    <source>
        <strain evidence="2 3">ATCC 31491</strain>
    </source>
</reference>
<organism evidence="2 3">
    <name type="scientific">Actinomadura luzonensis</name>
    <dbReference type="NCBI Taxonomy" id="2805427"/>
    <lineage>
        <taxon>Bacteria</taxon>
        <taxon>Bacillati</taxon>
        <taxon>Actinomycetota</taxon>
        <taxon>Actinomycetes</taxon>
        <taxon>Streptosporangiales</taxon>
        <taxon>Thermomonosporaceae</taxon>
        <taxon>Actinomadura</taxon>
    </lineage>
</organism>
<feature type="region of interest" description="Disordered" evidence="1">
    <location>
        <begin position="124"/>
        <end position="145"/>
    </location>
</feature>
<dbReference type="Proteomes" id="UP001317259">
    <property type="component" value="Unassembled WGS sequence"/>
</dbReference>
<sequence>MDDDALKAAVDLVGRTGATGFEIGYLRDGVPVEEAGWYAHAQYRGARITSEEHRGPIEAVEALARKLLTGAKCTHCKKLVALSDDGAIAYNGLLADGTRWTVEQARAAGQCRWRRIGPRWVRGCERPAPPRPTGKPRRAKRRRRG</sequence>
<accession>A0ABT0FPQ1</accession>
<dbReference type="RefSeq" id="WP_242380711.1">
    <property type="nucleotide sequence ID" value="NZ_JAKRKC020000001.1"/>
</dbReference>
<name>A0ABT0FPQ1_9ACTN</name>
<evidence type="ECO:0000313" key="3">
    <source>
        <dbReference type="Proteomes" id="UP001317259"/>
    </source>
</evidence>
<evidence type="ECO:0000256" key="1">
    <source>
        <dbReference type="SAM" id="MobiDB-lite"/>
    </source>
</evidence>